<accession>A0A0G0M5K0</accession>
<keyword evidence="2" id="KW-0732">Signal</keyword>
<protein>
    <recommendedName>
        <fullName evidence="5">Natural resistance-associated macrophage protein</fullName>
    </recommendedName>
</protein>
<evidence type="ECO:0000256" key="2">
    <source>
        <dbReference type="SAM" id="SignalP"/>
    </source>
</evidence>
<gene>
    <name evidence="3" type="ORF">US90_C0020G0009</name>
</gene>
<evidence type="ECO:0008006" key="5">
    <source>
        <dbReference type="Google" id="ProtNLM"/>
    </source>
</evidence>
<evidence type="ECO:0000313" key="4">
    <source>
        <dbReference type="Proteomes" id="UP000034406"/>
    </source>
</evidence>
<feature type="chain" id="PRO_5002533531" description="Natural resistance-associated macrophage protein" evidence="2">
    <location>
        <begin position="24"/>
        <end position="463"/>
    </location>
</feature>
<feature type="transmembrane region" description="Helical" evidence="1">
    <location>
        <begin position="130"/>
        <end position="150"/>
    </location>
</feature>
<organism evidence="3 4">
    <name type="scientific">Candidatus Shapirobacteria bacterium GW2011_GWE2_38_30</name>
    <dbReference type="NCBI Taxonomy" id="1618490"/>
    <lineage>
        <taxon>Bacteria</taxon>
        <taxon>Candidatus Shapironibacteriota</taxon>
    </lineage>
</organism>
<dbReference type="NCBIfam" id="NF037982">
    <property type="entry name" value="Nramp_1"/>
    <property type="match status" value="1"/>
</dbReference>
<feature type="transmembrane region" description="Helical" evidence="1">
    <location>
        <begin position="399"/>
        <end position="421"/>
    </location>
</feature>
<dbReference type="PATRIC" id="fig|1618490.4.peg.756"/>
<dbReference type="AlphaFoldDB" id="A0A0G0M5K0"/>
<feature type="transmembrane region" description="Helical" evidence="1">
    <location>
        <begin position="42"/>
        <end position="61"/>
    </location>
</feature>
<dbReference type="EMBL" id="LBUT01000020">
    <property type="protein sequence ID" value="KKQ68954.1"/>
    <property type="molecule type" value="Genomic_DNA"/>
</dbReference>
<feature type="transmembrane region" description="Helical" evidence="1">
    <location>
        <begin position="277"/>
        <end position="304"/>
    </location>
</feature>
<feature type="transmembrane region" description="Helical" evidence="1">
    <location>
        <begin position="162"/>
        <end position="185"/>
    </location>
</feature>
<keyword evidence="1" id="KW-0472">Membrane</keyword>
<comment type="caution">
    <text evidence="3">The sequence shown here is derived from an EMBL/GenBank/DDBJ whole genome shotgun (WGS) entry which is preliminary data.</text>
</comment>
<evidence type="ECO:0000256" key="1">
    <source>
        <dbReference type="SAM" id="Phobius"/>
    </source>
</evidence>
<feature type="transmembrane region" description="Helical" evidence="1">
    <location>
        <begin position="205"/>
        <end position="228"/>
    </location>
</feature>
<evidence type="ECO:0000313" key="3">
    <source>
        <dbReference type="EMBL" id="KKQ68954.1"/>
    </source>
</evidence>
<reference evidence="3 4" key="1">
    <citation type="journal article" date="2015" name="Nature">
        <title>rRNA introns, odd ribosomes, and small enigmatic genomes across a large radiation of phyla.</title>
        <authorList>
            <person name="Brown C.T."/>
            <person name="Hug L.A."/>
            <person name="Thomas B.C."/>
            <person name="Sharon I."/>
            <person name="Castelle C.J."/>
            <person name="Singh A."/>
            <person name="Wilkins M.J."/>
            <person name="Williams K.H."/>
            <person name="Banfield J.F."/>
        </authorList>
    </citation>
    <scope>NUCLEOTIDE SEQUENCE [LARGE SCALE GENOMIC DNA]</scope>
</reference>
<keyword evidence="1" id="KW-0812">Transmembrane</keyword>
<keyword evidence="1" id="KW-1133">Transmembrane helix</keyword>
<feature type="transmembrane region" description="Helical" evidence="1">
    <location>
        <begin position="333"/>
        <end position="354"/>
    </location>
</feature>
<proteinExistence type="predicted"/>
<sequence length="463" mass="52174">MKINKIPKSSAWWLLLGPAFVWAATAQGSGELIWWPYLVARYGKAFLFLLIPAAFIQIFVNKEISKYTVITGKGIWTGFVSLGKWYVIPLFFLCLINFLWLGGYASAGGSSIYEVTRFPNGVSQQIGSLFWSYILIGLFSLGLLFSKSIYNFIEVIMKTVTVITVSGLVVSAIIVSTGTSFWEFIDGLFNPRNLAIGVNWEGFDYAQLISGVVFAGMGGFLNLMYSYWMKDKGVGMAKYENKTSGLLIKETGTEREMEVFEDNIENRKNFKSWMRYLTIDSTLAVTINALTIVLTSYLAFVLLWPERNYPQGWSITVSQASFFESSFGAIGRIVFLLVAAAFLVDTWISVVDGVARQFADFSNNITKKVKSFKFWYSGWVIFLIVISLATLPLATPEFLLKTTGVISVFAFVFYIPALWYLNYIKLPNIYPKFVKSGKISEGMLVVSWIVYTSLAVWYLANIF</sequence>
<dbReference type="STRING" id="1618490.US90_C0020G0009"/>
<dbReference type="Proteomes" id="UP000034406">
    <property type="component" value="Unassembled WGS sequence"/>
</dbReference>
<feature type="transmembrane region" description="Helical" evidence="1">
    <location>
        <begin position="82"/>
        <end position="101"/>
    </location>
</feature>
<feature type="transmembrane region" description="Helical" evidence="1">
    <location>
        <begin position="374"/>
        <end position="393"/>
    </location>
</feature>
<feature type="transmembrane region" description="Helical" evidence="1">
    <location>
        <begin position="442"/>
        <end position="460"/>
    </location>
</feature>
<name>A0A0G0M5K0_9BACT</name>
<feature type="signal peptide" evidence="2">
    <location>
        <begin position="1"/>
        <end position="23"/>
    </location>
</feature>